<feature type="compositionally biased region" description="Gly residues" evidence="1">
    <location>
        <begin position="108"/>
        <end position="117"/>
    </location>
</feature>
<feature type="compositionally biased region" description="Low complexity" evidence="1">
    <location>
        <begin position="47"/>
        <end position="63"/>
    </location>
</feature>
<reference evidence="5" key="1">
    <citation type="journal article" date="2019" name="Int. J. Syst. Evol. Microbiol.">
        <title>The Global Catalogue of Microorganisms (GCM) 10K type strain sequencing project: providing services to taxonomists for standard genome sequencing and annotation.</title>
        <authorList>
            <consortium name="The Broad Institute Genomics Platform"/>
            <consortium name="The Broad Institute Genome Sequencing Center for Infectious Disease"/>
            <person name="Wu L."/>
            <person name="Ma J."/>
        </authorList>
    </citation>
    <scope>NUCLEOTIDE SEQUENCE [LARGE SCALE GENOMIC DNA]</scope>
    <source>
        <strain evidence="5">JCM 16540</strain>
    </source>
</reference>
<proteinExistence type="predicted"/>
<feature type="region of interest" description="Disordered" evidence="1">
    <location>
        <begin position="191"/>
        <end position="232"/>
    </location>
</feature>
<feature type="transmembrane region" description="Helical" evidence="2">
    <location>
        <begin position="163"/>
        <end position="184"/>
    </location>
</feature>
<keyword evidence="2" id="KW-1133">Transmembrane helix</keyword>
<evidence type="ECO:0000313" key="4">
    <source>
        <dbReference type="EMBL" id="GAA3573808.1"/>
    </source>
</evidence>
<keyword evidence="2" id="KW-0472">Membrane</keyword>
<feature type="region of interest" description="Disordered" evidence="1">
    <location>
        <begin position="26"/>
        <end position="64"/>
    </location>
</feature>
<keyword evidence="2" id="KW-0812">Transmembrane</keyword>
<evidence type="ECO:0000256" key="2">
    <source>
        <dbReference type="SAM" id="Phobius"/>
    </source>
</evidence>
<dbReference type="Pfam" id="PF10708">
    <property type="entry name" value="DUF2510"/>
    <property type="match status" value="1"/>
</dbReference>
<dbReference type="Proteomes" id="UP001500767">
    <property type="component" value="Unassembled WGS sequence"/>
</dbReference>
<dbReference type="InterPro" id="IPR018929">
    <property type="entry name" value="DUF2510"/>
</dbReference>
<dbReference type="RefSeq" id="WP_344742533.1">
    <property type="nucleotide sequence ID" value="NZ_BAAAYR010000004.1"/>
</dbReference>
<evidence type="ECO:0000256" key="1">
    <source>
        <dbReference type="SAM" id="MobiDB-lite"/>
    </source>
</evidence>
<organism evidence="4 5">
    <name type="scientific">Microlunatus spumicola</name>
    <dbReference type="NCBI Taxonomy" id="81499"/>
    <lineage>
        <taxon>Bacteria</taxon>
        <taxon>Bacillati</taxon>
        <taxon>Actinomycetota</taxon>
        <taxon>Actinomycetes</taxon>
        <taxon>Propionibacteriales</taxon>
        <taxon>Propionibacteriaceae</taxon>
        <taxon>Microlunatus</taxon>
    </lineage>
</organism>
<accession>A0ABP6XYB0</accession>
<evidence type="ECO:0000313" key="5">
    <source>
        <dbReference type="Proteomes" id="UP001500767"/>
    </source>
</evidence>
<feature type="region of interest" description="Disordered" evidence="1">
    <location>
        <begin position="108"/>
        <end position="155"/>
    </location>
</feature>
<keyword evidence="5" id="KW-1185">Reference proteome</keyword>
<dbReference type="EMBL" id="BAAAYR010000004">
    <property type="protein sequence ID" value="GAA3573808.1"/>
    <property type="molecule type" value="Genomic_DNA"/>
</dbReference>
<evidence type="ECO:0000259" key="3">
    <source>
        <dbReference type="Pfam" id="PF10708"/>
    </source>
</evidence>
<gene>
    <name evidence="4" type="ORF">GCM10022197_33370</name>
</gene>
<protein>
    <recommendedName>
        <fullName evidence="3">DUF2510 domain-containing protein</fullName>
    </recommendedName>
</protein>
<comment type="caution">
    <text evidence="4">The sequence shown here is derived from an EMBL/GenBank/DDBJ whole genome shotgun (WGS) entry which is preliminary data.</text>
</comment>
<sequence length="392" mass="39395">MSATAGWYPDPGGGPGLYRYWDGQAWSAATTPDPGSAPPPQGIVNPGSAAGTAGSTAHANYGQGSYGQGSYGQGSYGQGSYGQGSYGQGSYGQGSYGQGSFGQGSYGQGAYGQGGSTPGASASGGNAPGASGAGRQQPYGQAGTPGQPGQPPYLQLQKKRSGIGWWVGAGALLLVLVVVAVFAIRAATSGGGTSAGGGASGQDTTDVCPADRSDSPSAVAPPADGRVHGGPLSYPQLGSPWGAPQGETRVPFGVNVLSQDVPVQSDYDGQGNSWVASVLVGELQAGDGFFTPEQGSQIVVRCVLGKFYGNNPVNSDVKVNKATTIDGHEAWIVESHLTFDIAGLDTKGELLILAIVQAGTERSGLYYASIPDTTPELVQPARDALSQLQVDG</sequence>
<feature type="compositionally biased region" description="Low complexity" evidence="1">
    <location>
        <begin position="118"/>
        <end position="155"/>
    </location>
</feature>
<feature type="domain" description="DUF2510" evidence="3">
    <location>
        <begin position="5"/>
        <end position="38"/>
    </location>
</feature>
<name>A0ABP6XYB0_9ACTN</name>
<feature type="compositionally biased region" description="Gly residues" evidence="1">
    <location>
        <begin position="191"/>
        <end position="200"/>
    </location>
</feature>